<proteinExistence type="predicted"/>
<evidence type="ECO:0000313" key="4">
    <source>
        <dbReference type="EMBL" id="CAC5392395.1"/>
    </source>
</evidence>
<dbReference type="InterPro" id="IPR047153">
    <property type="entry name" value="TRIM45/56/19-like"/>
</dbReference>
<reference evidence="4 5" key="1">
    <citation type="submission" date="2020-06" db="EMBL/GenBank/DDBJ databases">
        <authorList>
            <person name="Li R."/>
            <person name="Bekaert M."/>
        </authorList>
    </citation>
    <scope>NUCLEOTIDE SEQUENCE [LARGE SCALE GENOMIC DNA]</scope>
    <source>
        <strain evidence="5">wild</strain>
    </source>
</reference>
<keyword evidence="2" id="KW-0175">Coiled coil</keyword>
<dbReference type="PROSITE" id="PS50119">
    <property type="entry name" value="ZF_BBOX"/>
    <property type="match status" value="1"/>
</dbReference>
<dbReference type="Proteomes" id="UP000507470">
    <property type="component" value="Unassembled WGS sequence"/>
</dbReference>
<keyword evidence="1" id="KW-0863">Zinc-finger</keyword>
<dbReference type="AlphaFoldDB" id="A0A6J8C7L1"/>
<keyword evidence="1" id="KW-0862">Zinc</keyword>
<gene>
    <name evidence="4" type="ORF">MCOR_27332</name>
</gene>
<evidence type="ECO:0000256" key="1">
    <source>
        <dbReference type="PROSITE-ProRule" id="PRU00024"/>
    </source>
</evidence>
<organism evidence="4 5">
    <name type="scientific">Mytilus coruscus</name>
    <name type="common">Sea mussel</name>
    <dbReference type="NCBI Taxonomy" id="42192"/>
    <lineage>
        <taxon>Eukaryota</taxon>
        <taxon>Metazoa</taxon>
        <taxon>Spiralia</taxon>
        <taxon>Lophotrochozoa</taxon>
        <taxon>Mollusca</taxon>
        <taxon>Bivalvia</taxon>
        <taxon>Autobranchia</taxon>
        <taxon>Pteriomorphia</taxon>
        <taxon>Mytilida</taxon>
        <taxon>Mytiloidea</taxon>
        <taxon>Mytilidae</taxon>
        <taxon>Mytilinae</taxon>
        <taxon>Mytilus</taxon>
    </lineage>
</organism>
<keyword evidence="1" id="KW-0479">Metal-binding</keyword>
<feature type="coiled-coil region" evidence="2">
    <location>
        <begin position="45"/>
        <end position="93"/>
    </location>
</feature>
<dbReference type="SUPFAM" id="SSF57845">
    <property type="entry name" value="B-box zinc-binding domain"/>
    <property type="match status" value="1"/>
</dbReference>
<accession>A0A6J8C7L1</accession>
<dbReference type="PANTHER" id="PTHR25462">
    <property type="entry name" value="BONUS, ISOFORM C-RELATED"/>
    <property type="match status" value="1"/>
</dbReference>
<dbReference type="OrthoDB" id="6110133at2759"/>
<name>A0A6J8C7L1_MYTCO</name>
<dbReference type="InterPro" id="IPR000315">
    <property type="entry name" value="Znf_B-box"/>
</dbReference>
<dbReference type="Gene3D" id="3.30.160.60">
    <property type="entry name" value="Classic Zinc Finger"/>
    <property type="match status" value="1"/>
</dbReference>
<dbReference type="EMBL" id="CACVKT020004974">
    <property type="protein sequence ID" value="CAC5392395.1"/>
    <property type="molecule type" value="Genomic_DNA"/>
</dbReference>
<evidence type="ECO:0000313" key="5">
    <source>
        <dbReference type="Proteomes" id="UP000507470"/>
    </source>
</evidence>
<dbReference type="Pfam" id="PF00643">
    <property type="entry name" value="zf-B_box"/>
    <property type="match status" value="1"/>
</dbReference>
<keyword evidence="5" id="KW-1185">Reference proteome</keyword>
<evidence type="ECO:0000256" key="2">
    <source>
        <dbReference type="SAM" id="Coils"/>
    </source>
</evidence>
<dbReference type="PANTHER" id="PTHR25462:SF296">
    <property type="entry name" value="MEIOTIC P26, ISOFORM F"/>
    <property type="match status" value="1"/>
</dbReference>
<evidence type="ECO:0000259" key="3">
    <source>
        <dbReference type="PROSITE" id="PS50119"/>
    </source>
</evidence>
<sequence length="274" mass="31335">MDFTNIKCDEHAGQSSCLYCNMCEILVCPTCVAKVHKKHDLIEISDTYNSKVERLKKDKKKMQKSNSKMNVKKDQLNKLVSAENSKYNKEKQNILSHEKTVKEQVEQYFKELKNKLEQNHITVITTVKSDLNALSLFTTQKEDKITEVQDCIDISNASEFFKEVKKMEKFTETQEPQTKPSYSSSPKFVPGNINQSNIGSLQDDGNLSADINISLIINNAYQTELDEIAFDSKTFNNNNNNTFFYSNFFGTETCDIVLGNQYSCHMTSGLKAYE</sequence>
<protein>
    <recommendedName>
        <fullName evidence="3">B box-type domain-containing protein</fullName>
    </recommendedName>
</protein>
<feature type="domain" description="B box-type" evidence="3">
    <location>
        <begin position="3"/>
        <end position="44"/>
    </location>
</feature>
<dbReference type="GO" id="GO:0008270">
    <property type="term" value="F:zinc ion binding"/>
    <property type="evidence" value="ECO:0007669"/>
    <property type="project" value="UniProtKB-KW"/>
</dbReference>